<dbReference type="RefSeq" id="WP_218546920.1">
    <property type="nucleotide sequence ID" value="NZ_JAGSPD010000010.1"/>
</dbReference>
<dbReference type="PANTHER" id="PTHR39082">
    <property type="entry name" value="PHOSPHOLIPASE C-BETA-2-RELATED"/>
    <property type="match status" value="1"/>
</dbReference>
<dbReference type="InterPro" id="IPR003743">
    <property type="entry name" value="Zf-RING_7"/>
</dbReference>
<evidence type="ECO:0000256" key="1">
    <source>
        <dbReference type="SAM" id="Coils"/>
    </source>
</evidence>
<feature type="coiled-coil region" evidence="1">
    <location>
        <begin position="41"/>
        <end position="179"/>
    </location>
</feature>
<feature type="domain" description="C4-type zinc ribbon" evidence="2">
    <location>
        <begin position="209"/>
        <end position="240"/>
    </location>
</feature>
<dbReference type="PANTHER" id="PTHR39082:SF1">
    <property type="entry name" value="SCAVENGER RECEPTOR CLASS A MEMBER 3"/>
    <property type="match status" value="1"/>
</dbReference>
<evidence type="ECO:0000313" key="4">
    <source>
        <dbReference type="Proteomes" id="UP001138894"/>
    </source>
</evidence>
<proteinExistence type="predicted"/>
<organism evidence="3 4">
    <name type="scientific">Winogradskyella luteola</name>
    <dbReference type="NCBI Taxonomy" id="2828330"/>
    <lineage>
        <taxon>Bacteria</taxon>
        <taxon>Pseudomonadati</taxon>
        <taxon>Bacteroidota</taxon>
        <taxon>Flavobacteriia</taxon>
        <taxon>Flavobacteriales</taxon>
        <taxon>Flavobacteriaceae</taxon>
        <taxon>Winogradskyella</taxon>
    </lineage>
</organism>
<name>A0A9X1FC17_9FLAO</name>
<evidence type="ECO:0000313" key="3">
    <source>
        <dbReference type="EMBL" id="MBV7269990.1"/>
    </source>
</evidence>
<dbReference type="InterPro" id="IPR052376">
    <property type="entry name" value="Oxidative_Scav/Glycosyltrans"/>
</dbReference>
<reference evidence="3" key="1">
    <citation type="submission" date="2021-04" db="EMBL/GenBank/DDBJ databases">
        <authorList>
            <person name="Pira H."/>
            <person name="Risdian C."/>
            <person name="Wink J."/>
        </authorList>
    </citation>
    <scope>NUCLEOTIDE SEQUENCE</scope>
    <source>
        <strain evidence="3">WHY3</strain>
    </source>
</reference>
<sequence>MAKKKAEATVEERLRALYDLQLIDSRVDEIRNVRGELPLEVRDLEDEVEGLNKRLEKLNDSLVVIDDEIKSKKNLIEEAKALIKKYSEQQNNVRNNREYNSLTKEIEFQELEIQLAEKHIKEFKAQIEQKKEVISETKDKLKDRQTHLKHKKGELDEILKETEKEEEALLDKSEDFQKKIDERLVKAYLRIRNNVKNGLAVVAIERGASGGSFFTIPPQVQVEIASRKKVITDEHSGRILVDAALAEEEKAKMNKLFAKLSK</sequence>
<keyword evidence="4" id="KW-1185">Reference proteome</keyword>
<dbReference type="Proteomes" id="UP001138894">
    <property type="component" value="Unassembled WGS sequence"/>
</dbReference>
<dbReference type="AlphaFoldDB" id="A0A9X1FC17"/>
<protein>
    <recommendedName>
        <fullName evidence="2">C4-type zinc ribbon domain-containing protein</fullName>
    </recommendedName>
</protein>
<dbReference type="Pfam" id="PF02591">
    <property type="entry name" value="Zn_ribbon_9"/>
    <property type="match status" value="1"/>
</dbReference>
<comment type="caution">
    <text evidence="3">The sequence shown here is derived from an EMBL/GenBank/DDBJ whole genome shotgun (WGS) entry which is preliminary data.</text>
</comment>
<dbReference type="EMBL" id="JAGSPD010000010">
    <property type="protein sequence ID" value="MBV7269990.1"/>
    <property type="molecule type" value="Genomic_DNA"/>
</dbReference>
<accession>A0A9X1FC17</accession>
<keyword evidence="1" id="KW-0175">Coiled coil</keyword>
<evidence type="ECO:0000259" key="2">
    <source>
        <dbReference type="Pfam" id="PF02591"/>
    </source>
</evidence>
<gene>
    <name evidence="3" type="ORF">KCG49_12395</name>
</gene>